<keyword evidence="2" id="KW-1185">Reference proteome</keyword>
<evidence type="ECO:0000313" key="1">
    <source>
        <dbReference type="EMBL" id="KAK3779885.1"/>
    </source>
</evidence>
<dbReference type="EMBL" id="JAWDGP010002798">
    <property type="protein sequence ID" value="KAK3779885.1"/>
    <property type="molecule type" value="Genomic_DNA"/>
</dbReference>
<organism evidence="1 2">
    <name type="scientific">Elysia crispata</name>
    <name type="common">lettuce slug</name>
    <dbReference type="NCBI Taxonomy" id="231223"/>
    <lineage>
        <taxon>Eukaryota</taxon>
        <taxon>Metazoa</taxon>
        <taxon>Spiralia</taxon>
        <taxon>Lophotrochozoa</taxon>
        <taxon>Mollusca</taxon>
        <taxon>Gastropoda</taxon>
        <taxon>Heterobranchia</taxon>
        <taxon>Euthyneura</taxon>
        <taxon>Panpulmonata</taxon>
        <taxon>Sacoglossa</taxon>
        <taxon>Placobranchoidea</taxon>
        <taxon>Plakobranchidae</taxon>
        <taxon>Elysia</taxon>
    </lineage>
</organism>
<name>A0AAE1A2C7_9GAST</name>
<dbReference type="Proteomes" id="UP001283361">
    <property type="component" value="Unassembled WGS sequence"/>
</dbReference>
<reference evidence="1" key="1">
    <citation type="journal article" date="2023" name="G3 (Bethesda)">
        <title>A reference genome for the long-term kleptoplast-retaining sea slug Elysia crispata morphotype clarki.</title>
        <authorList>
            <person name="Eastman K.E."/>
            <person name="Pendleton A.L."/>
            <person name="Shaikh M.A."/>
            <person name="Suttiyut T."/>
            <person name="Ogas R."/>
            <person name="Tomko P."/>
            <person name="Gavelis G."/>
            <person name="Widhalm J.R."/>
            <person name="Wisecaver J.H."/>
        </authorList>
    </citation>
    <scope>NUCLEOTIDE SEQUENCE</scope>
    <source>
        <strain evidence="1">ECLA1</strain>
    </source>
</reference>
<sequence>MRRFVQLIPVDCSHPGPATRHPPALNDHVLIIERNRTRNDSHLGGLELDGWGLRRNEKNSRRIKFPPESLCLWLHEACNPTRKSPCLCGFMKPVTQPESHRVSVAS</sequence>
<comment type="caution">
    <text evidence="1">The sequence shown here is derived from an EMBL/GenBank/DDBJ whole genome shotgun (WGS) entry which is preliminary data.</text>
</comment>
<dbReference type="AlphaFoldDB" id="A0AAE1A2C7"/>
<gene>
    <name evidence="1" type="ORF">RRG08_020230</name>
</gene>
<protein>
    <submittedName>
        <fullName evidence="1">Uncharacterized protein</fullName>
    </submittedName>
</protein>
<accession>A0AAE1A2C7</accession>
<evidence type="ECO:0000313" key="2">
    <source>
        <dbReference type="Proteomes" id="UP001283361"/>
    </source>
</evidence>
<proteinExistence type="predicted"/>